<dbReference type="EMBL" id="WKLP01000024">
    <property type="protein sequence ID" value="MRY12990.1"/>
    <property type="molecule type" value="Genomic_DNA"/>
</dbReference>
<accession>A0A6G1ZGI9</accession>
<dbReference type="GO" id="GO:0016852">
    <property type="term" value="F:sirohydrochlorin cobaltochelatase activity"/>
    <property type="evidence" value="ECO:0007669"/>
    <property type="project" value="InterPro"/>
</dbReference>
<dbReference type="Gene3D" id="3.40.50.1400">
    <property type="match status" value="1"/>
</dbReference>
<dbReference type="CDD" id="cd03413">
    <property type="entry name" value="CbiK_C"/>
    <property type="match status" value="1"/>
</dbReference>
<dbReference type="SUPFAM" id="SSF53800">
    <property type="entry name" value="Chelatase"/>
    <property type="match status" value="1"/>
</dbReference>
<name>A0A6G1ZGI9_9BACT</name>
<sequence>MNIKQISFNEKEMSADSLSCRLFNEYVFCTHGMLQKTVTDYMLKAKGYENFHVGTIEGYPTFDTMLAKLKASGVKKVMLMPFMFVAGDHANNDIAGDWKKELEDNGYEVSVLMEGLGQNPDIQDIFIEHARFAAKHKIVDIMDKKKQYAAEKD</sequence>
<reference evidence="1" key="1">
    <citation type="journal article" date="2019" name="Nat. Med.">
        <title>A library of human gut bacterial isolates paired with longitudinal multiomics data enables mechanistic microbiome research.</title>
        <authorList>
            <person name="Poyet M."/>
            <person name="Groussin M."/>
            <person name="Gibbons S.M."/>
            <person name="Avila-Pacheco J."/>
            <person name="Jiang X."/>
            <person name="Kearney S.M."/>
            <person name="Perrotta A.R."/>
            <person name="Berdy B."/>
            <person name="Zhao S."/>
            <person name="Lieberman T.D."/>
            <person name="Swanson P.K."/>
            <person name="Smith M."/>
            <person name="Roesemann S."/>
            <person name="Alexander J.E."/>
            <person name="Rich S.A."/>
            <person name="Livny J."/>
            <person name="Vlamakis H."/>
            <person name="Clish C."/>
            <person name="Bullock K."/>
            <person name="Deik A."/>
            <person name="Scott J."/>
            <person name="Pierce K.A."/>
            <person name="Xavier R.J."/>
            <person name="Alm E.J."/>
        </authorList>
    </citation>
    <scope>NUCLEOTIDE SEQUENCE</scope>
    <source>
        <strain evidence="1">BIOML-A4</strain>
    </source>
</reference>
<evidence type="ECO:0000313" key="1">
    <source>
        <dbReference type="EMBL" id="MRY12990.1"/>
    </source>
</evidence>
<dbReference type="GO" id="GO:0019251">
    <property type="term" value="P:anaerobic cobalamin biosynthetic process"/>
    <property type="evidence" value="ECO:0007669"/>
    <property type="project" value="InterPro"/>
</dbReference>
<dbReference type="AlphaFoldDB" id="A0A6G1ZGI9"/>
<gene>
    <name evidence="1" type="ORF">GKE01_16130</name>
</gene>
<organism evidence="1">
    <name type="scientific">Parabacteroides goldsteinii</name>
    <dbReference type="NCBI Taxonomy" id="328812"/>
    <lineage>
        <taxon>Bacteria</taxon>
        <taxon>Pseudomonadati</taxon>
        <taxon>Bacteroidota</taxon>
        <taxon>Bacteroidia</taxon>
        <taxon>Bacteroidales</taxon>
        <taxon>Tannerellaceae</taxon>
        <taxon>Parabacteroides</taxon>
    </lineage>
</organism>
<comment type="caution">
    <text evidence="1">The sequence shown here is derived from an EMBL/GenBank/DDBJ whole genome shotgun (WGS) entry which is preliminary data.</text>
</comment>
<dbReference type="InterPro" id="IPR010388">
    <property type="entry name" value="Anaerobic_Co-chelatase"/>
</dbReference>
<dbReference type="Pfam" id="PF06180">
    <property type="entry name" value="CbiK"/>
    <property type="match status" value="1"/>
</dbReference>
<proteinExistence type="predicted"/>
<protein>
    <submittedName>
        <fullName evidence="1">Sirohydrochlorin cobaltochelatase</fullName>
    </submittedName>
</protein>